<dbReference type="GO" id="GO:0016747">
    <property type="term" value="F:acyltransferase activity, transferring groups other than amino-acyl groups"/>
    <property type="evidence" value="ECO:0007669"/>
    <property type="project" value="InterPro"/>
</dbReference>
<gene>
    <name evidence="3" type="ORF">PAC_10866</name>
</gene>
<dbReference type="PANTHER" id="PTHR42791">
    <property type="entry name" value="GNAT FAMILY ACETYLTRANSFERASE"/>
    <property type="match status" value="1"/>
</dbReference>
<organism evidence="3 4">
    <name type="scientific">Phialocephala subalpina</name>
    <dbReference type="NCBI Taxonomy" id="576137"/>
    <lineage>
        <taxon>Eukaryota</taxon>
        <taxon>Fungi</taxon>
        <taxon>Dikarya</taxon>
        <taxon>Ascomycota</taxon>
        <taxon>Pezizomycotina</taxon>
        <taxon>Leotiomycetes</taxon>
        <taxon>Helotiales</taxon>
        <taxon>Mollisiaceae</taxon>
        <taxon>Phialocephala</taxon>
        <taxon>Phialocephala fortinii species complex</taxon>
    </lineage>
</organism>
<dbReference type="AlphaFoldDB" id="A0A1L7X7G8"/>
<name>A0A1L7X7G8_9HELO</name>
<feature type="domain" description="N-acetyltransferase" evidence="2">
    <location>
        <begin position="66"/>
        <end position="231"/>
    </location>
</feature>
<evidence type="ECO:0000313" key="4">
    <source>
        <dbReference type="Proteomes" id="UP000184330"/>
    </source>
</evidence>
<keyword evidence="4" id="KW-1185">Reference proteome</keyword>
<dbReference type="InterPro" id="IPR016181">
    <property type="entry name" value="Acyl_CoA_acyltransferase"/>
</dbReference>
<dbReference type="EMBL" id="FJOG01000017">
    <property type="protein sequence ID" value="CZR60970.1"/>
    <property type="molecule type" value="Genomic_DNA"/>
</dbReference>
<evidence type="ECO:0000256" key="1">
    <source>
        <dbReference type="SAM" id="MobiDB-lite"/>
    </source>
</evidence>
<evidence type="ECO:0000259" key="2">
    <source>
        <dbReference type="PROSITE" id="PS51186"/>
    </source>
</evidence>
<protein>
    <recommendedName>
        <fullName evidence="2">N-acetyltransferase domain-containing protein</fullName>
    </recommendedName>
</protein>
<feature type="region of interest" description="Disordered" evidence="1">
    <location>
        <begin position="96"/>
        <end position="115"/>
    </location>
</feature>
<dbReference type="PANTHER" id="PTHR42791:SF2">
    <property type="entry name" value="N-ACETYLTRANSFERASE DOMAIN-CONTAINING PROTEIN"/>
    <property type="match status" value="1"/>
</dbReference>
<dbReference type="SUPFAM" id="SSF55729">
    <property type="entry name" value="Acyl-CoA N-acyltransferases (Nat)"/>
    <property type="match status" value="1"/>
</dbReference>
<reference evidence="3 4" key="1">
    <citation type="submission" date="2016-03" db="EMBL/GenBank/DDBJ databases">
        <authorList>
            <person name="Ploux O."/>
        </authorList>
    </citation>
    <scope>NUCLEOTIDE SEQUENCE [LARGE SCALE GENOMIC DNA]</scope>
    <source>
        <strain evidence="3 4">UAMH 11012</strain>
    </source>
</reference>
<sequence>MGSQTQTFTLSECTISDVPDIIDVYLAAFSTDYFGQFLFPRHKISDQEMLRWLTSRFSSLFSKREVHTFKITDNETGKMAAFLRWTFPHELTEKERLERDEEKKEKERVKKETGHDPTWPVGANLEICGEKFGELERMMERYVDKKETYVANLLGTHPAYQRKGLASKLLKHVLDMADREGRKVYIEATPAGHPVYLRLGFRDIDVVSVDLRKWGGERVGTNVILERDPRPVS</sequence>
<dbReference type="CDD" id="cd04301">
    <property type="entry name" value="NAT_SF"/>
    <property type="match status" value="1"/>
</dbReference>
<dbReference type="Proteomes" id="UP000184330">
    <property type="component" value="Unassembled WGS sequence"/>
</dbReference>
<dbReference type="Gene3D" id="3.40.630.30">
    <property type="match status" value="1"/>
</dbReference>
<dbReference type="InterPro" id="IPR000182">
    <property type="entry name" value="GNAT_dom"/>
</dbReference>
<dbReference type="STRING" id="576137.A0A1L7X7G8"/>
<dbReference type="PROSITE" id="PS51186">
    <property type="entry name" value="GNAT"/>
    <property type="match status" value="1"/>
</dbReference>
<dbReference type="Pfam" id="PF13673">
    <property type="entry name" value="Acetyltransf_10"/>
    <property type="match status" value="1"/>
</dbReference>
<accession>A0A1L7X7G8</accession>
<dbReference type="InterPro" id="IPR052523">
    <property type="entry name" value="Trichothecene_AcTrans"/>
</dbReference>
<proteinExistence type="predicted"/>
<dbReference type="OrthoDB" id="2832510at2759"/>
<evidence type="ECO:0000313" key="3">
    <source>
        <dbReference type="EMBL" id="CZR60970.1"/>
    </source>
</evidence>